<dbReference type="InterPro" id="IPR036514">
    <property type="entry name" value="SGNH_hydro_sf"/>
</dbReference>
<dbReference type="AlphaFoldDB" id="A0A9P6N6B3"/>
<dbReference type="Gene3D" id="3.40.50.1110">
    <property type="entry name" value="SGNH hydrolase"/>
    <property type="match status" value="1"/>
</dbReference>
<evidence type="ECO:0000256" key="1">
    <source>
        <dbReference type="ARBA" id="ARBA00022801"/>
    </source>
</evidence>
<dbReference type="SUPFAM" id="SSF52266">
    <property type="entry name" value="SGNH hydrolase"/>
    <property type="match status" value="1"/>
</dbReference>
<organism evidence="2 3">
    <name type="scientific">Cronartium quercuum f. sp. fusiforme G11</name>
    <dbReference type="NCBI Taxonomy" id="708437"/>
    <lineage>
        <taxon>Eukaryota</taxon>
        <taxon>Fungi</taxon>
        <taxon>Dikarya</taxon>
        <taxon>Basidiomycota</taxon>
        <taxon>Pucciniomycotina</taxon>
        <taxon>Pucciniomycetes</taxon>
        <taxon>Pucciniales</taxon>
        <taxon>Coleosporiaceae</taxon>
        <taxon>Cronartium</taxon>
    </lineage>
</organism>
<dbReference type="PANTHER" id="PTHR45648:SF22">
    <property type="entry name" value="GDSL LIPASE_ACYLHYDROLASE FAMILY PROTEIN (AFU_ORTHOLOGUE AFUA_4G14700)"/>
    <property type="match status" value="1"/>
</dbReference>
<dbReference type="Proteomes" id="UP000886653">
    <property type="component" value="Unassembled WGS sequence"/>
</dbReference>
<keyword evidence="1" id="KW-0378">Hydrolase</keyword>
<dbReference type="PANTHER" id="PTHR45648">
    <property type="entry name" value="GDSL LIPASE/ACYLHYDROLASE FAMILY PROTEIN (AFU_ORTHOLOGUE AFUA_4G14700)"/>
    <property type="match status" value="1"/>
</dbReference>
<comment type="caution">
    <text evidence="2">The sequence shown here is derived from an EMBL/GenBank/DDBJ whole genome shotgun (WGS) entry which is preliminary data.</text>
</comment>
<sequence length="143" mass="16318">MVEDDILTSFRNRTDRYFRAPVKFVVITLPPLELIPNSVQIASQSSDPSKALETVKLLTQTYNQGLMAMQSDTIHVLDIVPFWSTVKDHPSEFGFIHTTTACFSGQGEICNEPGTYIYWDSLHPTTKMHELIARRVQDFVRNL</sequence>
<evidence type="ECO:0008006" key="4">
    <source>
        <dbReference type="Google" id="ProtNLM"/>
    </source>
</evidence>
<dbReference type="Pfam" id="PF00657">
    <property type="entry name" value="Lipase_GDSL"/>
    <property type="match status" value="1"/>
</dbReference>
<protein>
    <recommendedName>
        <fullName evidence="4">GDSL esterase/lipase</fullName>
    </recommendedName>
</protein>
<evidence type="ECO:0000313" key="2">
    <source>
        <dbReference type="EMBL" id="KAG0139873.1"/>
    </source>
</evidence>
<dbReference type="InterPro" id="IPR051058">
    <property type="entry name" value="GDSL_Est/Lipase"/>
</dbReference>
<keyword evidence="3" id="KW-1185">Reference proteome</keyword>
<dbReference type="GO" id="GO:0016788">
    <property type="term" value="F:hydrolase activity, acting on ester bonds"/>
    <property type="evidence" value="ECO:0007669"/>
    <property type="project" value="InterPro"/>
</dbReference>
<reference evidence="2" key="1">
    <citation type="submission" date="2013-11" db="EMBL/GenBank/DDBJ databases">
        <title>Genome sequence of the fusiform rust pathogen reveals effectors for host alternation and coevolution with pine.</title>
        <authorList>
            <consortium name="DOE Joint Genome Institute"/>
            <person name="Smith K."/>
            <person name="Pendleton A."/>
            <person name="Kubisiak T."/>
            <person name="Anderson C."/>
            <person name="Salamov A."/>
            <person name="Aerts A."/>
            <person name="Riley R."/>
            <person name="Clum A."/>
            <person name="Lindquist E."/>
            <person name="Ence D."/>
            <person name="Campbell M."/>
            <person name="Kronenberg Z."/>
            <person name="Feau N."/>
            <person name="Dhillon B."/>
            <person name="Hamelin R."/>
            <person name="Burleigh J."/>
            <person name="Smith J."/>
            <person name="Yandell M."/>
            <person name="Nelson C."/>
            <person name="Grigoriev I."/>
            <person name="Davis J."/>
        </authorList>
    </citation>
    <scope>NUCLEOTIDE SEQUENCE</scope>
    <source>
        <strain evidence="2">G11</strain>
    </source>
</reference>
<dbReference type="InterPro" id="IPR001087">
    <property type="entry name" value="GDSL"/>
</dbReference>
<name>A0A9P6N6B3_9BASI</name>
<gene>
    <name evidence="2" type="ORF">CROQUDRAFT_694500</name>
</gene>
<evidence type="ECO:0000313" key="3">
    <source>
        <dbReference type="Proteomes" id="UP000886653"/>
    </source>
</evidence>
<dbReference type="EMBL" id="MU167510">
    <property type="protein sequence ID" value="KAG0139873.1"/>
    <property type="molecule type" value="Genomic_DNA"/>
</dbReference>
<dbReference type="OrthoDB" id="1600564at2759"/>
<proteinExistence type="predicted"/>
<accession>A0A9P6N6B3</accession>